<organism evidence="3">
    <name type="scientific">Menopon gallinae</name>
    <name type="common">poultry shaft louse</name>
    <dbReference type="NCBI Taxonomy" id="328185"/>
    <lineage>
        <taxon>Eukaryota</taxon>
        <taxon>Metazoa</taxon>
        <taxon>Ecdysozoa</taxon>
        <taxon>Arthropoda</taxon>
        <taxon>Hexapoda</taxon>
        <taxon>Insecta</taxon>
        <taxon>Pterygota</taxon>
        <taxon>Neoptera</taxon>
        <taxon>Paraneoptera</taxon>
        <taxon>Psocodea</taxon>
        <taxon>Troctomorpha</taxon>
        <taxon>Phthiraptera</taxon>
        <taxon>Amblycera</taxon>
        <taxon>Menoponidae</taxon>
        <taxon>Menopon</taxon>
    </lineage>
</organism>
<keyword evidence="1" id="KW-0472">Membrane</keyword>
<keyword evidence="1" id="KW-1133">Transmembrane helix</keyword>
<protein>
    <submittedName>
        <fullName evidence="3">Uncharacterized protein</fullName>
    </submittedName>
</protein>
<comment type="caution">
    <text evidence="3">The sequence shown here is derived from an EMBL/GenBank/DDBJ whole genome shotgun (WGS) entry which is preliminary data.</text>
</comment>
<feature type="chain" id="PRO_5043576315" evidence="2">
    <location>
        <begin position="21"/>
        <end position="366"/>
    </location>
</feature>
<sequence>MNNRKMRFLFFLCIVAKVVSINENCMKPYISGQSIPDCSWVEALNTMTYHRSMMNEYLCRNYLANEIMDTVRNRTIDKRLGRPAMNVRLARDSMMEDSGSEKYKDWLSRSTTLQDIYRHYEGMPEGDSLQGSQTAPIGDGDVTGYAFLGEKSVGHGLGDFGPSYHHGYHHFEHFEDEYEHEEKGLKLKEIFDLALTAIAFLAFGAFVTETMIYGFGAQNQEAQMMIMSPVAGGNGIAFKSNVEGPTLPNTNARSIPSRDVSNDVLNEISKQVLTSIEALSVFDRDGGECLRRVLCENNKYARTLSGGQKIWLPLWSFGASWIAGKFAKPDNNVLLENLKAALFGFGDANCEKLYGKCGGKLKRRRK</sequence>
<feature type="signal peptide" evidence="2">
    <location>
        <begin position="1"/>
        <end position="20"/>
    </location>
</feature>
<reference evidence="3" key="1">
    <citation type="journal article" date="2024" name="Gigascience">
        <title>Chromosome-level genome of the poultry shaft louse Menopon gallinae provides insight into the host-switching and adaptive evolution of parasitic lice.</title>
        <authorList>
            <person name="Xu Y."/>
            <person name="Ma L."/>
            <person name="Liu S."/>
            <person name="Liang Y."/>
            <person name="Liu Q."/>
            <person name="He Z."/>
            <person name="Tian L."/>
            <person name="Duan Y."/>
            <person name="Cai W."/>
            <person name="Li H."/>
            <person name="Song F."/>
        </authorList>
    </citation>
    <scope>NUCLEOTIDE SEQUENCE</scope>
    <source>
        <strain evidence="3">Cailab_2023a</strain>
    </source>
</reference>
<evidence type="ECO:0000256" key="2">
    <source>
        <dbReference type="SAM" id="SignalP"/>
    </source>
</evidence>
<evidence type="ECO:0000313" key="3">
    <source>
        <dbReference type="EMBL" id="KAL0270982.1"/>
    </source>
</evidence>
<dbReference type="AlphaFoldDB" id="A0AAW2HN80"/>
<name>A0AAW2HN80_9NEOP</name>
<keyword evidence="2" id="KW-0732">Signal</keyword>
<keyword evidence="1" id="KW-0812">Transmembrane</keyword>
<feature type="transmembrane region" description="Helical" evidence="1">
    <location>
        <begin position="193"/>
        <end position="215"/>
    </location>
</feature>
<proteinExistence type="predicted"/>
<gene>
    <name evidence="3" type="ORF">PYX00_008235</name>
</gene>
<dbReference type="EMBL" id="JARGDH010000004">
    <property type="protein sequence ID" value="KAL0270982.1"/>
    <property type="molecule type" value="Genomic_DNA"/>
</dbReference>
<evidence type="ECO:0000256" key="1">
    <source>
        <dbReference type="SAM" id="Phobius"/>
    </source>
</evidence>
<accession>A0AAW2HN80</accession>